<dbReference type="RefSeq" id="WP_209460629.1">
    <property type="nucleotide sequence ID" value="NZ_JAGGKC010000030.1"/>
</dbReference>
<dbReference type="Proteomes" id="UP001519271">
    <property type="component" value="Unassembled WGS sequence"/>
</dbReference>
<protein>
    <recommendedName>
        <fullName evidence="1">PucR C-terminal helix-turn-helix domain-containing protein</fullName>
    </recommendedName>
</protein>
<evidence type="ECO:0000313" key="3">
    <source>
        <dbReference type="Proteomes" id="UP001519271"/>
    </source>
</evidence>
<dbReference type="InterPro" id="IPR042070">
    <property type="entry name" value="PucR_C-HTH_sf"/>
</dbReference>
<dbReference type="Pfam" id="PF13556">
    <property type="entry name" value="HTH_30"/>
    <property type="match status" value="1"/>
</dbReference>
<gene>
    <name evidence="2" type="ORF">J2Z34_002967</name>
</gene>
<accession>A0ABS4G7B2</accession>
<dbReference type="InterPro" id="IPR051448">
    <property type="entry name" value="CdaR-like_regulators"/>
</dbReference>
<organism evidence="2 3">
    <name type="scientific">Youngiibacter multivorans</name>
    <dbReference type="NCBI Taxonomy" id="937251"/>
    <lineage>
        <taxon>Bacteria</taxon>
        <taxon>Bacillati</taxon>
        <taxon>Bacillota</taxon>
        <taxon>Clostridia</taxon>
        <taxon>Eubacteriales</taxon>
        <taxon>Clostridiaceae</taxon>
        <taxon>Youngiibacter</taxon>
    </lineage>
</organism>
<keyword evidence="3" id="KW-1185">Reference proteome</keyword>
<dbReference type="EMBL" id="JAGGKC010000030">
    <property type="protein sequence ID" value="MBP1920455.1"/>
    <property type="molecule type" value="Genomic_DNA"/>
</dbReference>
<evidence type="ECO:0000313" key="2">
    <source>
        <dbReference type="EMBL" id="MBP1920455.1"/>
    </source>
</evidence>
<comment type="caution">
    <text evidence="2">The sequence shown here is derived from an EMBL/GenBank/DDBJ whole genome shotgun (WGS) entry which is preliminary data.</text>
</comment>
<dbReference type="Gene3D" id="1.10.10.2840">
    <property type="entry name" value="PucR C-terminal helix-turn-helix domain"/>
    <property type="match status" value="1"/>
</dbReference>
<proteinExistence type="predicted"/>
<dbReference type="InterPro" id="IPR025736">
    <property type="entry name" value="PucR_C-HTH_dom"/>
</dbReference>
<feature type="domain" description="PucR C-terminal helix-turn-helix" evidence="1">
    <location>
        <begin position="453"/>
        <end position="507"/>
    </location>
</feature>
<dbReference type="PANTHER" id="PTHR33744">
    <property type="entry name" value="CARBOHYDRATE DIACID REGULATOR"/>
    <property type="match status" value="1"/>
</dbReference>
<dbReference type="PANTHER" id="PTHR33744:SF15">
    <property type="entry name" value="CARBOHYDRATE DIACID REGULATOR"/>
    <property type="match status" value="1"/>
</dbReference>
<name>A0ABS4G7B2_9CLOT</name>
<reference evidence="2 3" key="1">
    <citation type="submission" date="2021-03" db="EMBL/GenBank/DDBJ databases">
        <title>Genomic Encyclopedia of Type Strains, Phase IV (KMG-IV): sequencing the most valuable type-strain genomes for metagenomic binning, comparative biology and taxonomic classification.</title>
        <authorList>
            <person name="Goeker M."/>
        </authorList>
    </citation>
    <scope>NUCLEOTIDE SEQUENCE [LARGE SCALE GENOMIC DNA]</scope>
    <source>
        <strain evidence="2 3">DSM 6139</strain>
    </source>
</reference>
<sequence length="525" mass="61049">MPNINFIVNVLGKHVVSKSIAHEDMPELNGILFYKKSVPVSGSFIYISNASSLKSLMESDGSDERLTIFVPAQTEKTFIESSVKHNIIQTDLEITSLYNRLTTLVHSYNHWRTLLLQAMFDGKSLSGVLSIASDLIRAPIFLLNPYDRVIYGSERTYFSDACIDALTSEGHLPQNDAGKFKASCISIYKKDFYEVYHSQKLNHYYHFLKIHENGATIAKLLIVTNPSHRNVDVSYMLYKLSQIVVKFLNDLNIDNPENDILFSSFISDIIESRLTESREIEERSKYLRYPLMTFMAVIVVRHADNHEFANTHLIDDLMEIFEGDNITLHNNDIVILHTQEARNFEKLDFDYDKLEELMTRYNAYAGISNSTRNHDMLRTLHLIASDTIRLATTLHRRSLSDRVFIHEDYSFYYLIDLAARKFIEEHHHDNIIYLIHPAIVALYRYDTNNDSNLLDVLFYYILNERSISLTGKALYMHRNTVLNKIKKITEIIQIPIEDGHTDFRILSSCLIVRYYQRYLNQKIKI</sequence>
<evidence type="ECO:0000259" key="1">
    <source>
        <dbReference type="Pfam" id="PF13556"/>
    </source>
</evidence>